<dbReference type="Pfam" id="PF00651">
    <property type="entry name" value="BTB"/>
    <property type="match status" value="1"/>
</dbReference>
<sequence>MMRFIYTGSVEINIDLAQDLLRAADQYLLDGLKRLCECTIAQDISVENVSLMYELSEGFNAMSLRESCILFILKQFDKLCTKPWSSHLIQRIMPDIRRYFEKALGKPTKLT</sequence>
<gene>
    <name evidence="3" type="ORF">OIU74_010194</name>
</gene>
<evidence type="ECO:0000313" key="3">
    <source>
        <dbReference type="EMBL" id="KAJ6709040.1"/>
    </source>
</evidence>
<reference evidence="3" key="2">
    <citation type="journal article" date="2023" name="Int. J. Mol. Sci.">
        <title>De Novo Assembly and Annotation of 11 Diverse Shrub Willow (Salix) Genomes Reveals Novel Gene Organization in Sex-Linked Regions.</title>
        <authorList>
            <person name="Hyden B."/>
            <person name="Feng K."/>
            <person name="Yates T.B."/>
            <person name="Jawdy S."/>
            <person name="Cereghino C."/>
            <person name="Smart L.B."/>
            <person name="Muchero W."/>
        </authorList>
    </citation>
    <scope>NUCLEOTIDE SEQUENCE</scope>
    <source>
        <tissue evidence="3">Shoot tip</tissue>
    </source>
</reference>
<dbReference type="PANTHER" id="PTHR46710:SF11">
    <property type="entry name" value="ARMADILLO BTB ARABIDOPSIS PROTEIN 1"/>
    <property type="match status" value="1"/>
</dbReference>
<evidence type="ECO:0000259" key="2">
    <source>
        <dbReference type="Pfam" id="PF00651"/>
    </source>
</evidence>
<protein>
    <submittedName>
        <fullName evidence="3">ARM REPEAT PROTEIN INTERACTING WITH ABF2</fullName>
    </submittedName>
</protein>
<evidence type="ECO:0000313" key="4">
    <source>
        <dbReference type="Proteomes" id="UP001151752"/>
    </source>
</evidence>
<feature type="domain" description="BTB" evidence="2">
    <location>
        <begin position="1"/>
        <end position="40"/>
    </location>
</feature>
<dbReference type="Proteomes" id="UP001151752">
    <property type="component" value="Chromosome 2"/>
</dbReference>
<evidence type="ECO:0000256" key="1">
    <source>
        <dbReference type="ARBA" id="ARBA00004906"/>
    </source>
</evidence>
<dbReference type="PANTHER" id="PTHR46710">
    <property type="entry name" value="ARM REPEAT PROTEIN INTERACTING WITH ABF2"/>
    <property type="match status" value="1"/>
</dbReference>
<accession>A0A9Q0TCR1</accession>
<comment type="caution">
    <text evidence="3">The sequence shown here is derived from an EMBL/GenBank/DDBJ whole genome shotgun (WGS) entry which is preliminary data.</text>
</comment>
<dbReference type="Gene3D" id="3.30.710.10">
    <property type="entry name" value="Potassium Channel Kv1.1, Chain A"/>
    <property type="match status" value="1"/>
</dbReference>
<name>A0A9Q0TCR1_9ROSI</name>
<dbReference type="InterPro" id="IPR044282">
    <property type="entry name" value="ABAP1/ARIA"/>
</dbReference>
<proteinExistence type="predicted"/>
<keyword evidence="4" id="KW-1185">Reference proteome</keyword>
<organism evidence="3 4">
    <name type="scientific">Salix koriyanagi</name>
    <dbReference type="NCBI Taxonomy" id="2511006"/>
    <lineage>
        <taxon>Eukaryota</taxon>
        <taxon>Viridiplantae</taxon>
        <taxon>Streptophyta</taxon>
        <taxon>Embryophyta</taxon>
        <taxon>Tracheophyta</taxon>
        <taxon>Spermatophyta</taxon>
        <taxon>Magnoliopsida</taxon>
        <taxon>eudicotyledons</taxon>
        <taxon>Gunneridae</taxon>
        <taxon>Pentapetalae</taxon>
        <taxon>rosids</taxon>
        <taxon>fabids</taxon>
        <taxon>Malpighiales</taxon>
        <taxon>Salicaceae</taxon>
        <taxon>Saliceae</taxon>
        <taxon>Salix</taxon>
    </lineage>
</organism>
<dbReference type="EMBL" id="JAPFFM010000015">
    <property type="protein sequence ID" value="KAJ6709040.1"/>
    <property type="molecule type" value="Genomic_DNA"/>
</dbReference>
<dbReference type="AlphaFoldDB" id="A0A9Q0TCR1"/>
<dbReference type="InterPro" id="IPR000210">
    <property type="entry name" value="BTB/POZ_dom"/>
</dbReference>
<dbReference type="SUPFAM" id="SSF54695">
    <property type="entry name" value="POZ domain"/>
    <property type="match status" value="1"/>
</dbReference>
<dbReference type="InterPro" id="IPR011333">
    <property type="entry name" value="SKP1/BTB/POZ_sf"/>
</dbReference>
<comment type="pathway">
    <text evidence="1">Protein modification; protein ubiquitination.</text>
</comment>
<reference evidence="3" key="1">
    <citation type="submission" date="2022-11" db="EMBL/GenBank/DDBJ databases">
        <authorList>
            <person name="Hyden B.L."/>
            <person name="Feng K."/>
            <person name="Yates T."/>
            <person name="Jawdy S."/>
            <person name="Smart L.B."/>
            <person name="Muchero W."/>
        </authorList>
    </citation>
    <scope>NUCLEOTIDE SEQUENCE</scope>
    <source>
        <tissue evidence="3">Shoot tip</tissue>
    </source>
</reference>